<gene>
    <name evidence="2" type="ORF">Fcan01_23787</name>
</gene>
<comment type="caution">
    <text evidence="2">The sequence shown here is derived from an EMBL/GenBank/DDBJ whole genome shotgun (WGS) entry which is preliminary data.</text>
</comment>
<name>A0A226D867_FOLCA</name>
<feature type="region of interest" description="Disordered" evidence="1">
    <location>
        <begin position="198"/>
        <end position="220"/>
    </location>
</feature>
<protein>
    <submittedName>
        <fullName evidence="2">Uncharacterized protein</fullName>
    </submittedName>
</protein>
<dbReference type="OMA" id="HYWIVVI"/>
<dbReference type="AlphaFoldDB" id="A0A226D867"/>
<dbReference type="PANTHER" id="PTHR31025:SF29">
    <property type="entry name" value="SI:CH211-196P9.1"/>
    <property type="match status" value="1"/>
</dbReference>
<evidence type="ECO:0000313" key="3">
    <source>
        <dbReference type="Proteomes" id="UP000198287"/>
    </source>
</evidence>
<accession>A0A226D867</accession>
<dbReference type="PANTHER" id="PTHR31025">
    <property type="entry name" value="SI:CH211-196P9.1-RELATED"/>
    <property type="match status" value="1"/>
</dbReference>
<dbReference type="Proteomes" id="UP000198287">
    <property type="component" value="Unassembled WGS sequence"/>
</dbReference>
<keyword evidence="3" id="KW-1185">Reference proteome</keyword>
<evidence type="ECO:0000313" key="2">
    <source>
        <dbReference type="EMBL" id="OXA41419.1"/>
    </source>
</evidence>
<proteinExistence type="predicted"/>
<reference evidence="2 3" key="1">
    <citation type="submission" date="2015-12" db="EMBL/GenBank/DDBJ databases">
        <title>The genome of Folsomia candida.</title>
        <authorList>
            <person name="Faddeeva A."/>
            <person name="Derks M.F."/>
            <person name="Anvar Y."/>
            <person name="Smit S."/>
            <person name="Van Straalen N."/>
            <person name="Roelofs D."/>
        </authorList>
    </citation>
    <scope>NUCLEOTIDE SEQUENCE [LARGE SCALE GENOMIC DNA]</scope>
    <source>
        <strain evidence="2 3">VU population</strain>
        <tissue evidence="2">Whole body</tissue>
    </source>
</reference>
<sequence length="487" mass="54774">MEKLIRVSNTFRGKKLILSPGDYDDFLNKVKVKFNLEPDVVISLEDDHGAEVDDEVFPTLWEQGGTPNIVFNPASPASSLPSLLNDVESFKQILESYIDSNPKLTNLISDCNEKSLVDNAAATLLINDFVAKLVELKGDSPSTRDQRLLAKAIIKILPCWRYPETADGIDILYDEVGRCGLIQMRLRWIHRNLKSDQPGRAPRKTYYDGGPRPKHPKVSSATIPNNELIAELNSSTSESEISRLMKETIEHRNQIRGSTGQSILKIYPKFAELGYLVNLEFSFMFPDIDQRFLNIWPDFSKNLIDNCKNITKSPSLLKFIGNDLDKWDQSIAALFVLLHLIPPSAQGKGKGGRCKIEDAKNRLVTYYKAGTPLQSVLDTWNEEISQPALIVLGDTRASLTSFFILCDRIIIPLNAKTSTEAIDSLFKAHYVIGTEYDGNLSGLWKFIQVHIYQHEVESSLPRKVKQVFQQISTYLQLGNTAPSSQNV</sequence>
<dbReference type="EMBL" id="LNIX01000029">
    <property type="protein sequence ID" value="OXA41419.1"/>
    <property type="molecule type" value="Genomic_DNA"/>
</dbReference>
<organism evidence="2 3">
    <name type="scientific">Folsomia candida</name>
    <name type="common">Springtail</name>
    <dbReference type="NCBI Taxonomy" id="158441"/>
    <lineage>
        <taxon>Eukaryota</taxon>
        <taxon>Metazoa</taxon>
        <taxon>Ecdysozoa</taxon>
        <taxon>Arthropoda</taxon>
        <taxon>Hexapoda</taxon>
        <taxon>Collembola</taxon>
        <taxon>Entomobryomorpha</taxon>
        <taxon>Isotomoidea</taxon>
        <taxon>Isotomidae</taxon>
        <taxon>Proisotominae</taxon>
        <taxon>Folsomia</taxon>
    </lineage>
</organism>
<dbReference type="OrthoDB" id="7695549at2759"/>
<evidence type="ECO:0000256" key="1">
    <source>
        <dbReference type="SAM" id="MobiDB-lite"/>
    </source>
</evidence>